<dbReference type="Gene3D" id="1.10.10.10">
    <property type="entry name" value="Winged helix-like DNA-binding domain superfamily/Winged helix DNA-binding domain"/>
    <property type="match status" value="1"/>
</dbReference>
<proteinExistence type="predicted"/>
<keyword evidence="7" id="KW-1185">Reference proteome</keyword>
<keyword evidence="3" id="KW-0804">Transcription</keyword>
<keyword evidence="1" id="KW-0805">Transcription regulation</keyword>
<dbReference type="PANTHER" id="PTHR42756:SF1">
    <property type="entry name" value="TRANSCRIPTIONAL REPRESSOR OF EMRAB OPERON"/>
    <property type="match status" value="1"/>
</dbReference>
<dbReference type="PROSITE" id="PS50995">
    <property type="entry name" value="HTH_MARR_2"/>
    <property type="match status" value="1"/>
</dbReference>
<evidence type="ECO:0000256" key="2">
    <source>
        <dbReference type="ARBA" id="ARBA00023125"/>
    </source>
</evidence>
<evidence type="ECO:0000259" key="5">
    <source>
        <dbReference type="PROSITE" id="PS50995"/>
    </source>
</evidence>
<dbReference type="EMBL" id="JBHPON010000002">
    <property type="protein sequence ID" value="MFC6036167.1"/>
    <property type="molecule type" value="Genomic_DNA"/>
</dbReference>
<accession>A0ABW1KZT7</accession>
<dbReference type="InterPro" id="IPR000835">
    <property type="entry name" value="HTH_MarR-typ"/>
</dbReference>
<feature type="domain" description="HTH marR-type" evidence="5">
    <location>
        <begin position="14"/>
        <end position="150"/>
    </location>
</feature>
<organism evidence="6 7">
    <name type="scientific">Hyphococcus aureus</name>
    <dbReference type="NCBI Taxonomy" id="2666033"/>
    <lineage>
        <taxon>Bacteria</taxon>
        <taxon>Pseudomonadati</taxon>
        <taxon>Pseudomonadota</taxon>
        <taxon>Alphaproteobacteria</taxon>
        <taxon>Parvularculales</taxon>
        <taxon>Parvularculaceae</taxon>
        <taxon>Hyphococcus</taxon>
    </lineage>
</organism>
<dbReference type="Pfam" id="PF12802">
    <property type="entry name" value="MarR_2"/>
    <property type="match status" value="1"/>
</dbReference>
<feature type="coiled-coil region" evidence="4">
    <location>
        <begin position="135"/>
        <end position="162"/>
    </location>
</feature>
<keyword evidence="2" id="KW-0238">DNA-binding</keyword>
<evidence type="ECO:0000256" key="1">
    <source>
        <dbReference type="ARBA" id="ARBA00023015"/>
    </source>
</evidence>
<dbReference type="Proteomes" id="UP001596116">
    <property type="component" value="Unassembled WGS sequence"/>
</dbReference>
<dbReference type="SUPFAM" id="SSF46785">
    <property type="entry name" value="Winged helix' DNA-binding domain"/>
    <property type="match status" value="1"/>
</dbReference>
<sequence>MSEKVKPLSSLGSDIQLLISILKCSSLISQPMVEEVSEPNNLTRHELKVLICMSGEGTLTGQEISQLMSMPAMNVSRALTNLHDEGWIELVGDEKNRRRRPFRISAKGWRNYNAMLPYFRSVSSRLFEPLSKKDRTELQRIVNLLNNQLDNWSELSDKAAKEG</sequence>
<keyword evidence="4" id="KW-0175">Coiled coil</keyword>
<evidence type="ECO:0000256" key="4">
    <source>
        <dbReference type="SAM" id="Coils"/>
    </source>
</evidence>
<evidence type="ECO:0000313" key="6">
    <source>
        <dbReference type="EMBL" id="MFC6036167.1"/>
    </source>
</evidence>
<dbReference type="SMART" id="SM00347">
    <property type="entry name" value="HTH_MARR"/>
    <property type="match status" value="1"/>
</dbReference>
<gene>
    <name evidence="6" type="ORF">ACFMB1_11475</name>
</gene>
<evidence type="ECO:0000256" key="3">
    <source>
        <dbReference type="ARBA" id="ARBA00023163"/>
    </source>
</evidence>
<comment type="caution">
    <text evidence="6">The sequence shown here is derived from an EMBL/GenBank/DDBJ whole genome shotgun (WGS) entry which is preliminary data.</text>
</comment>
<dbReference type="RefSeq" id="WP_379882603.1">
    <property type="nucleotide sequence ID" value="NZ_JBHPON010000002.1"/>
</dbReference>
<dbReference type="InterPro" id="IPR036388">
    <property type="entry name" value="WH-like_DNA-bd_sf"/>
</dbReference>
<protein>
    <submittedName>
        <fullName evidence="6">MarR family winged helix-turn-helix transcriptional regulator</fullName>
    </submittedName>
</protein>
<name>A0ABW1KZT7_9PROT</name>
<dbReference type="InterPro" id="IPR036390">
    <property type="entry name" value="WH_DNA-bd_sf"/>
</dbReference>
<dbReference type="PANTHER" id="PTHR42756">
    <property type="entry name" value="TRANSCRIPTIONAL REGULATOR, MARR"/>
    <property type="match status" value="1"/>
</dbReference>
<reference evidence="6 7" key="1">
    <citation type="submission" date="2024-09" db="EMBL/GenBank/DDBJ databases">
        <authorList>
            <person name="Zhang Z.-H."/>
        </authorList>
    </citation>
    <scope>NUCLEOTIDE SEQUENCE [LARGE SCALE GENOMIC DNA]</scope>
    <source>
        <strain evidence="6 7">HHTR114</strain>
    </source>
</reference>
<evidence type="ECO:0000313" key="7">
    <source>
        <dbReference type="Proteomes" id="UP001596116"/>
    </source>
</evidence>